<reference evidence="1" key="1">
    <citation type="submission" date="2022-03" db="EMBL/GenBank/DDBJ databases">
        <title>Comparative Genomics of East African Camel-Associated Staphylococcaceae spp.: Diversity and Inheritance of Traits Involved in Host-Pathogen Interactions.</title>
        <authorList>
            <person name="Akarsu H."/>
            <person name="Liljander A."/>
            <person name="Younan M."/>
            <person name="Brodard I."/>
            <person name="Glucks I."/>
            <person name="Labroussaa F."/>
            <person name="Overesch G."/>
            <person name="Kuhnert P."/>
            <person name="Perreten V."/>
            <person name="Drexler J.F."/>
            <person name="Corman V.M."/>
            <person name="Falquet L."/>
            <person name="Jores J."/>
        </authorList>
    </citation>
    <scope>NUCLEOTIDE SEQUENCE</scope>
    <source>
        <strain evidence="1">IVB6197</strain>
    </source>
</reference>
<dbReference type="AlphaFoldDB" id="A0ABD7TRU3"/>
<gene>
    <name evidence="1" type="ORF">MUA95_09735</name>
</gene>
<protein>
    <submittedName>
        <fullName evidence="1">Uncharacterized protein</fullName>
    </submittedName>
</protein>
<evidence type="ECO:0000313" key="1">
    <source>
        <dbReference type="EMBL" id="UXU56833.1"/>
    </source>
</evidence>
<accession>A0ABD7TRU3</accession>
<evidence type="ECO:0000313" key="2">
    <source>
        <dbReference type="Proteomes" id="UP001065705"/>
    </source>
</evidence>
<proteinExistence type="predicted"/>
<organism evidence="1 2">
    <name type="scientific">Staphylococcus agnetis</name>
    <dbReference type="NCBI Taxonomy" id="985762"/>
    <lineage>
        <taxon>Bacteria</taxon>
        <taxon>Bacillati</taxon>
        <taxon>Bacillota</taxon>
        <taxon>Bacilli</taxon>
        <taxon>Bacillales</taxon>
        <taxon>Staphylococcaceae</taxon>
        <taxon>Staphylococcus</taxon>
    </lineage>
</organism>
<name>A0ABD7TRU3_9STAP</name>
<sequence length="202" mass="23758">MAKKTREQLLLEKRTLNTAQGVFVLNDKNVEDIKFNNMTFKTVAHRLNHNWTLDEATQLQKTFVPDHEHRIVLLLKKDNSDEQIRVPYTRVKEAMDKGINLHSIKRRFGLGWSLEKTLTTPPRLSAEELMYEAIANSEDNFQDLVRQNRISKFKEKKLREEKPHLFNGTPQKHGLTQYGRYLHNNIKIGAYKIDCYGRQQLV</sequence>
<dbReference type="EMBL" id="CP094809">
    <property type="protein sequence ID" value="UXU56833.1"/>
    <property type="molecule type" value="Genomic_DNA"/>
</dbReference>
<dbReference type="RefSeq" id="WP_262626272.1">
    <property type="nucleotide sequence ID" value="NZ_CP094809.1"/>
</dbReference>
<dbReference type="Proteomes" id="UP001065705">
    <property type="component" value="Chromosome"/>
</dbReference>